<reference evidence="1 2" key="1">
    <citation type="journal article" date="2015" name="Genome Biol. Evol.">
        <title>Phylogenomic analyses indicate that early fungi evolved digesting cell walls of algal ancestors of land plants.</title>
        <authorList>
            <person name="Chang Y."/>
            <person name="Wang S."/>
            <person name="Sekimoto S."/>
            <person name="Aerts A.L."/>
            <person name="Choi C."/>
            <person name="Clum A."/>
            <person name="LaButti K.M."/>
            <person name="Lindquist E.A."/>
            <person name="Yee Ngan C."/>
            <person name="Ohm R.A."/>
            <person name="Salamov A.A."/>
            <person name="Grigoriev I.V."/>
            <person name="Spatafora J.W."/>
            <person name="Berbee M.L."/>
        </authorList>
    </citation>
    <scope>NUCLEOTIDE SEQUENCE [LARGE SCALE GENOMIC DNA]</scope>
    <source>
        <strain evidence="1 2">JEL478</strain>
    </source>
</reference>
<evidence type="ECO:0000313" key="1">
    <source>
        <dbReference type="EMBL" id="KXS13970.1"/>
    </source>
</evidence>
<name>A0A139AB47_GONPJ</name>
<dbReference type="Proteomes" id="UP000070544">
    <property type="component" value="Unassembled WGS sequence"/>
</dbReference>
<proteinExistence type="predicted"/>
<dbReference type="AlphaFoldDB" id="A0A139AB47"/>
<dbReference type="EMBL" id="KQ965772">
    <property type="protein sequence ID" value="KXS13970.1"/>
    <property type="molecule type" value="Genomic_DNA"/>
</dbReference>
<accession>A0A139AB47</accession>
<gene>
    <name evidence="1" type="ORF">M427DRAFT_356297</name>
</gene>
<evidence type="ECO:0000313" key="2">
    <source>
        <dbReference type="Proteomes" id="UP000070544"/>
    </source>
</evidence>
<organism evidence="1 2">
    <name type="scientific">Gonapodya prolifera (strain JEL478)</name>
    <name type="common">Monoblepharis prolifera</name>
    <dbReference type="NCBI Taxonomy" id="1344416"/>
    <lineage>
        <taxon>Eukaryota</taxon>
        <taxon>Fungi</taxon>
        <taxon>Fungi incertae sedis</taxon>
        <taxon>Chytridiomycota</taxon>
        <taxon>Chytridiomycota incertae sedis</taxon>
        <taxon>Monoblepharidomycetes</taxon>
        <taxon>Monoblepharidales</taxon>
        <taxon>Gonapodyaceae</taxon>
        <taxon>Gonapodya</taxon>
    </lineage>
</organism>
<protein>
    <submittedName>
        <fullName evidence="1">Uncharacterized protein</fullName>
    </submittedName>
</protein>
<keyword evidence="2" id="KW-1185">Reference proteome</keyword>
<sequence length="91" mass="9710">MTAGWIKCSYLGCGDDVCPNCVGPCKACGKLSSSCVGHALMCECMQVCQDCLERAECEVCQVPLNGGSPRTGIARCESHTCPYCHTNEQDL</sequence>